<dbReference type="Proteomes" id="UP000754821">
    <property type="component" value="Unassembled WGS sequence"/>
</dbReference>
<comment type="caution">
    <text evidence="2">The sequence shown here is derived from an EMBL/GenBank/DDBJ whole genome shotgun (WGS) entry which is preliminary data.</text>
</comment>
<gene>
    <name evidence="2" type="ORF">EI163_15865</name>
</gene>
<dbReference type="PROSITE" id="PS51750">
    <property type="entry name" value="BRO_N"/>
    <property type="match status" value="1"/>
</dbReference>
<dbReference type="InterPro" id="IPR003497">
    <property type="entry name" value="BRO_N_domain"/>
</dbReference>
<evidence type="ECO:0000313" key="2">
    <source>
        <dbReference type="EMBL" id="MBE0405016.1"/>
    </source>
</evidence>
<reference evidence="2 3" key="1">
    <citation type="submission" date="2020-07" db="EMBL/GenBank/DDBJ databases">
        <title>Halophilic bacteria isolated from french cheeses.</title>
        <authorList>
            <person name="Kothe C.I."/>
            <person name="Farah-Kraiem B."/>
            <person name="Renault P."/>
            <person name="Dridi B."/>
        </authorList>
    </citation>
    <scope>NUCLEOTIDE SEQUENCE [LARGE SCALE GENOMIC DNA]</scope>
    <source>
        <strain evidence="2 3">FME16</strain>
    </source>
</reference>
<organism evidence="2 3">
    <name type="scientific">Halomonas citrativorans</name>
    <dbReference type="NCBI Taxonomy" id="2742612"/>
    <lineage>
        <taxon>Bacteria</taxon>
        <taxon>Pseudomonadati</taxon>
        <taxon>Pseudomonadota</taxon>
        <taxon>Gammaproteobacteria</taxon>
        <taxon>Oceanospirillales</taxon>
        <taxon>Halomonadaceae</taxon>
        <taxon>Halomonas</taxon>
    </lineage>
</organism>
<evidence type="ECO:0000313" key="3">
    <source>
        <dbReference type="Proteomes" id="UP000754821"/>
    </source>
</evidence>
<dbReference type="Pfam" id="PF02498">
    <property type="entry name" value="Bro-N"/>
    <property type="match status" value="1"/>
</dbReference>
<dbReference type="PANTHER" id="PTHR36180:SF2">
    <property type="entry name" value="BRO FAMILY PROTEIN"/>
    <property type="match status" value="1"/>
</dbReference>
<dbReference type="SMART" id="SM01040">
    <property type="entry name" value="Bro-N"/>
    <property type="match status" value="1"/>
</dbReference>
<dbReference type="EMBL" id="RRZC01000022">
    <property type="protein sequence ID" value="MBE0405016.1"/>
    <property type="molecule type" value="Genomic_DNA"/>
</dbReference>
<dbReference type="PANTHER" id="PTHR36180">
    <property type="entry name" value="DNA-BINDING PROTEIN-RELATED-RELATED"/>
    <property type="match status" value="1"/>
</dbReference>
<evidence type="ECO:0000259" key="1">
    <source>
        <dbReference type="PROSITE" id="PS51750"/>
    </source>
</evidence>
<feature type="domain" description="Bro-N" evidence="1">
    <location>
        <begin position="7"/>
        <end position="114"/>
    </location>
</feature>
<sequence length="181" mass="20591">MNITTDMQPLATPFLFQQAEVRTATDEKGEAWFCAKDVFDALEITWSNKRGSLKGVPEEWLCPLYLKGQRGAGEVLFISEAAVYRVLFRSNKPQAVAFANWVCGEVLPTLRKQGFFGQVPAKERLGFSRQILTVTRELMRCRNAFHQHILLDELRDLYRMVGKPLPDFGAVSLKPDQMPLL</sequence>
<dbReference type="RefSeq" id="WP_192528468.1">
    <property type="nucleotide sequence ID" value="NZ_RRZC01000022.1"/>
</dbReference>
<protein>
    <recommendedName>
        <fullName evidence="1">Bro-N domain-containing protein</fullName>
    </recommendedName>
</protein>
<name>A0ABR9FEV3_9GAMM</name>
<proteinExistence type="predicted"/>
<keyword evidence="3" id="KW-1185">Reference proteome</keyword>
<accession>A0ABR9FEV3</accession>